<dbReference type="AlphaFoldDB" id="A0A915E1P2"/>
<dbReference type="InterPro" id="IPR050745">
    <property type="entry name" value="Multifunctional_regulatory"/>
</dbReference>
<keyword evidence="4" id="KW-1185">Reference proteome</keyword>
<proteinExistence type="predicted"/>
<dbReference type="PROSITE" id="PS50297">
    <property type="entry name" value="ANK_REP_REGION"/>
    <property type="match status" value="3"/>
</dbReference>
<evidence type="ECO:0000313" key="4">
    <source>
        <dbReference type="Proteomes" id="UP000887574"/>
    </source>
</evidence>
<dbReference type="InterPro" id="IPR036770">
    <property type="entry name" value="Ankyrin_rpt-contain_sf"/>
</dbReference>
<dbReference type="Pfam" id="PF13637">
    <property type="entry name" value="Ank_4"/>
    <property type="match status" value="1"/>
</dbReference>
<dbReference type="PRINTS" id="PR01415">
    <property type="entry name" value="ANKYRIN"/>
</dbReference>
<protein>
    <submittedName>
        <fullName evidence="5">Ankyrin repeat protein</fullName>
    </submittedName>
</protein>
<dbReference type="Proteomes" id="UP000887574">
    <property type="component" value="Unplaced"/>
</dbReference>
<evidence type="ECO:0000313" key="5">
    <source>
        <dbReference type="WBParaSite" id="jg26006"/>
    </source>
</evidence>
<dbReference type="InterPro" id="IPR002110">
    <property type="entry name" value="Ankyrin_rpt"/>
</dbReference>
<organism evidence="4 5">
    <name type="scientific">Ditylenchus dipsaci</name>
    <dbReference type="NCBI Taxonomy" id="166011"/>
    <lineage>
        <taxon>Eukaryota</taxon>
        <taxon>Metazoa</taxon>
        <taxon>Ecdysozoa</taxon>
        <taxon>Nematoda</taxon>
        <taxon>Chromadorea</taxon>
        <taxon>Rhabditida</taxon>
        <taxon>Tylenchina</taxon>
        <taxon>Tylenchomorpha</taxon>
        <taxon>Sphaerularioidea</taxon>
        <taxon>Anguinidae</taxon>
        <taxon>Anguininae</taxon>
        <taxon>Ditylenchus</taxon>
    </lineage>
</organism>
<reference evidence="5" key="1">
    <citation type="submission" date="2022-11" db="UniProtKB">
        <authorList>
            <consortium name="WormBaseParasite"/>
        </authorList>
    </citation>
    <scope>IDENTIFICATION</scope>
</reference>
<evidence type="ECO:0000256" key="2">
    <source>
        <dbReference type="ARBA" id="ARBA00023043"/>
    </source>
</evidence>
<sequence length="227" mass="25227">MQKRDIQLVEELVKLGADINARDYSGKACLHMALLNNIAVVAKLIDLGANVNTADGQGRTLLHLAASSSNNECLELLLERGASVRATDIKGSTPLHLAASSSNYEGIKLLLQKGANVEAADEQGKIPLHLAACYSNYECIELLLDKGACAQVNSQDFGYNIPFFYTSQLSKKFTANAEYYKTMKKFFLYGAELNLHEEECVDFFKLAYNKNDEEIVNQWLNKKFMSI</sequence>
<feature type="repeat" description="ANK" evidence="3">
    <location>
        <begin position="90"/>
        <end position="122"/>
    </location>
</feature>
<evidence type="ECO:0000256" key="3">
    <source>
        <dbReference type="PROSITE-ProRule" id="PRU00023"/>
    </source>
</evidence>
<keyword evidence="2 3" id="KW-0040">ANK repeat</keyword>
<evidence type="ECO:0000256" key="1">
    <source>
        <dbReference type="ARBA" id="ARBA00022737"/>
    </source>
</evidence>
<keyword evidence="1" id="KW-0677">Repeat</keyword>
<dbReference type="WBParaSite" id="jg26006">
    <property type="protein sequence ID" value="jg26006"/>
    <property type="gene ID" value="jg26006"/>
</dbReference>
<dbReference type="PANTHER" id="PTHR24189">
    <property type="entry name" value="MYOTROPHIN"/>
    <property type="match status" value="1"/>
</dbReference>
<feature type="repeat" description="ANK" evidence="3">
    <location>
        <begin position="123"/>
        <end position="155"/>
    </location>
</feature>
<dbReference type="Gene3D" id="1.25.40.20">
    <property type="entry name" value="Ankyrin repeat-containing domain"/>
    <property type="match status" value="2"/>
</dbReference>
<name>A0A915E1P2_9BILA</name>
<dbReference type="Pfam" id="PF12796">
    <property type="entry name" value="Ank_2"/>
    <property type="match status" value="1"/>
</dbReference>
<feature type="repeat" description="ANK" evidence="3">
    <location>
        <begin position="57"/>
        <end position="89"/>
    </location>
</feature>
<dbReference type="SUPFAM" id="SSF48403">
    <property type="entry name" value="Ankyrin repeat"/>
    <property type="match status" value="1"/>
</dbReference>
<dbReference type="PANTHER" id="PTHR24189:SF50">
    <property type="entry name" value="ANKYRIN REPEAT AND SOCS BOX PROTEIN 2"/>
    <property type="match status" value="1"/>
</dbReference>
<dbReference type="SMART" id="SM00248">
    <property type="entry name" value="ANK"/>
    <property type="match status" value="4"/>
</dbReference>
<dbReference type="PROSITE" id="PS50088">
    <property type="entry name" value="ANK_REPEAT"/>
    <property type="match status" value="3"/>
</dbReference>
<accession>A0A915E1P2</accession>